<sequence length="217" mass="24588">MDRVIIAVREAAKGTDLVEMGPNNADAMTKMALSELTRVEIEYASHTQYIRDFVMEISKHLAREIRNLQCESRKTANHATTTTAQASVAVLQCFPSNVTFETAFTSCGAQHWWSNQTINVESWELTKYSDCYWYANFVNFNGKAHTFKNNTWMPINSNLQIQGSRFIDTMPLEVDYSLGMILQLHPTITSHPLRASTILADILAYIQMGYVTEMSGE</sequence>
<name>A0ABQ9YTE3_9CRUS</name>
<accession>A0ABQ9YTE3</accession>
<proteinExistence type="predicted"/>
<dbReference type="EMBL" id="JAOYFB010000001">
    <property type="protein sequence ID" value="KAK4003908.1"/>
    <property type="molecule type" value="Genomic_DNA"/>
</dbReference>
<reference evidence="1 2" key="1">
    <citation type="journal article" date="2023" name="Nucleic Acids Res.">
        <title>The hologenome of Daphnia magna reveals possible DNA methylation and microbiome-mediated evolution of the host genome.</title>
        <authorList>
            <person name="Chaturvedi A."/>
            <person name="Li X."/>
            <person name="Dhandapani V."/>
            <person name="Marshall H."/>
            <person name="Kissane S."/>
            <person name="Cuenca-Cambronero M."/>
            <person name="Asole G."/>
            <person name="Calvet F."/>
            <person name="Ruiz-Romero M."/>
            <person name="Marangio P."/>
            <person name="Guigo R."/>
            <person name="Rago D."/>
            <person name="Mirbahai L."/>
            <person name="Eastwood N."/>
            <person name="Colbourne J.K."/>
            <person name="Zhou J."/>
            <person name="Mallon E."/>
            <person name="Orsini L."/>
        </authorList>
    </citation>
    <scope>NUCLEOTIDE SEQUENCE [LARGE SCALE GENOMIC DNA]</scope>
    <source>
        <strain evidence="1">LRV0_1</strain>
    </source>
</reference>
<comment type="caution">
    <text evidence="1">The sequence shown here is derived from an EMBL/GenBank/DDBJ whole genome shotgun (WGS) entry which is preliminary data.</text>
</comment>
<dbReference type="Proteomes" id="UP001234178">
    <property type="component" value="Unassembled WGS sequence"/>
</dbReference>
<protein>
    <submittedName>
        <fullName evidence="1">Uncharacterized protein</fullName>
    </submittedName>
</protein>
<evidence type="ECO:0000313" key="1">
    <source>
        <dbReference type="EMBL" id="KAK4003908.1"/>
    </source>
</evidence>
<organism evidence="1 2">
    <name type="scientific">Daphnia magna</name>
    <dbReference type="NCBI Taxonomy" id="35525"/>
    <lineage>
        <taxon>Eukaryota</taxon>
        <taxon>Metazoa</taxon>
        <taxon>Ecdysozoa</taxon>
        <taxon>Arthropoda</taxon>
        <taxon>Crustacea</taxon>
        <taxon>Branchiopoda</taxon>
        <taxon>Diplostraca</taxon>
        <taxon>Cladocera</taxon>
        <taxon>Anomopoda</taxon>
        <taxon>Daphniidae</taxon>
        <taxon>Daphnia</taxon>
    </lineage>
</organism>
<keyword evidence="2" id="KW-1185">Reference proteome</keyword>
<gene>
    <name evidence="1" type="ORF">OUZ56_005657</name>
</gene>
<evidence type="ECO:0000313" key="2">
    <source>
        <dbReference type="Proteomes" id="UP001234178"/>
    </source>
</evidence>